<keyword evidence="1" id="KW-0812">Transmembrane</keyword>
<dbReference type="KEGG" id="mla:Mlab_1469"/>
<proteinExistence type="predicted"/>
<evidence type="ECO:0000313" key="3">
    <source>
        <dbReference type="Proteomes" id="UP000000365"/>
    </source>
</evidence>
<evidence type="ECO:0000313" key="2">
    <source>
        <dbReference type="EMBL" id="ABN07634.1"/>
    </source>
</evidence>
<organism evidence="2 3">
    <name type="scientific">Methanocorpusculum labreanum (strain ATCC 43576 / DSM 4855 / Z)</name>
    <dbReference type="NCBI Taxonomy" id="410358"/>
    <lineage>
        <taxon>Archaea</taxon>
        <taxon>Methanobacteriati</taxon>
        <taxon>Methanobacteriota</taxon>
        <taxon>Stenosarchaea group</taxon>
        <taxon>Methanomicrobia</taxon>
        <taxon>Methanomicrobiales</taxon>
        <taxon>Methanocorpusculaceae</taxon>
        <taxon>Methanocorpusculum</taxon>
    </lineage>
</organism>
<dbReference type="Pfam" id="PF23960">
    <property type="entry name" value="DUF7289"/>
    <property type="match status" value="1"/>
</dbReference>
<feature type="transmembrane region" description="Helical" evidence="1">
    <location>
        <begin position="12"/>
        <end position="34"/>
    </location>
</feature>
<keyword evidence="1" id="KW-1133">Transmembrane helix</keyword>
<evidence type="ECO:0000256" key="1">
    <source>
        <dbReference type="SAM" id="Phobius"/>
    </source>
</evidence>
<reference evidence="2 3" key="1">
    <citation type="journal article" date="2009" name="Stand. Genomic Sci.">
        <title>Complete genome sequence of Methanocorpusculum labreanum type strain Z.</title>
        <authorList>
            <person name="Anderson I.J."/>
            <person name="Sieprawska-Lupa M."/>
            <person name="Goltsman E."/>
            <person name="Lapidus A."/>
            <person name="Copeland A."/>
            <person name="Glavina Del Rio T."/>
            <person name="Tice H."/>
            <person name="Dalin E."/>
            <person name="Barry K."/>
            <person name="Pitluck S."/>
            <person name="Hauser L."/>
            <person name="Land M."/>
            <person name="Lucas S."/>
            <person name="Richardson P."/>
            <person name="Whitman W.B."/>
            <person name="Kyrpides N.C."/>
        </authorList>
    </citation>
    <scope>NUCLEOTIDE SEQUENCE [LARGE SCALE GENOMIC DNA]</scope>
    <source>
        <strain evidence="3">ATCC 43576 / DSM 4855 / Z</strain>
    </source>
</reference>
<dbReference type="AlphaFoldDB" id="A2STH8"/>
<protein>
    <submittedName>
        <fullName evidence="2">Uncharacterized protein</fullName>
    </submittedName>
</protein>
<dbReference type="eggNOG" id="arCOG02911">
    <property type="taxonomic scope" value="Archaea"/>
</dbReference>
<accession>A2STH8</accession>
<dbReference type="EMBL" id="CP000559">
    <property type="protein sequence ID" value="ABN07634.1"/>
    <property type="molecule type" value="Genomic_DNA"/>
</dbReference>
<name>A2STH8_METLZ</name>
<gene>
    <name evidence="2" type="ordered locus">Mlab_1469</name>
</gene>
<keyword evidence="3" id="KW-1185">Reference proteome</keyword>
<sequence length="272" mass="29713">MMMATKNDSGLSMAVGFVMVLLVIAMIIGMWAVIGVPEQIRDAEDYHAIEVTNSFLDYKIAVDNQRVHDMTGLNISMLIPAASAYADGALFMEEDVGTLRILLGSTENTYDISRLYTTFGTTNTRVGYEGGGVFRNDYGSAVWVTPPSINIDKDGSDLDITMIVPEMHGVFAVGSSEGIPVETGLVSSISTYVNAPQDQMLTITYTAEKQWDAVLWSTFFNETQILYQSEGVSITSTMPSPITATLQITPPPGGVIYLTVIKPVYDVDVRRY</sequence>
<keyword evidence="1" id="KW-0472">Membrane</keyword>
<dbReference type="HOGENOM" id="CLU_1021624_0_0_2"/>
<dbReference type="STRING" id="410358.Mlab_1469"/>
<dbReference type="InterPro" id="IPR055713">
    <property type="entry name" value="DUF7289"/>
</dbReference>
<dbReference type="Proteomes" id="UP000000365">
    <property type="component" value="Chromosome"/>
</dbReference>